<name>A0A067P569_9AGAM</name>
<evidence type="ECO:0000313" key="1">
    <source>
        <dbReference type="EMBL" id="KDQ48970.1"/>
    </source>
</evidence>
<reference evidence="2" key="1">
    <citation type="journal article" date="2014" name="Proc. Natl. Acad. Sci. U.S.A.">
        <title>Extensive sampling of basidiomycete genomes demonstrates inadequacy of the white-rot/brown-rot paradigm for wood decay fungi.</title>
        <authorList>
            <person name="Riley R."/>
            <person name="Salamov A.A."/>
            <person name="Brown D.W."/>
            <person name="Nagy L.G."/>
            <person name="Floudas D."/>
            <person name="Held B.W."/>
            <person name="Levasseur A."/>
            <person name="Lombard V."/>
            <person name="Morin E."/>
            <person name="Otillar R."/>
            <person name="Lindquist E.A."/>
            <person name="Sun H."/>
            <person name="LaButti K.M."/>
            <person name="Schmutz J."/>
            <person name="Jabbour D."/>
            <person name="Luo H."/>
            <person name="Baker S.E."/>
            <person name="Pisabarro A.G."/>
            <person name="Walton J.D."/>
            <person name="Blanchette R.A."/>
            <person name="Henrissat B."/>
            <person name="Martin F."/>
            <person name="Cullen D."/>
            <person name="Hibbett D.S."/>
            <person name="Grigoriev I.V."/>
        </authorList>
    </citation>
    <scope>NUCLEOTIDE SEQUENCE [LARGE SCALE GENOMIC DNA]</scope>
    <source>
        <strain evidence="2">MUCL 33604</strain>
    </source>
</reference>
<dbReference type="AlphaFoldDB" id="A0A067P569"/>
<dbReference type="Proteomes" id="UP000027265">
    <property type="component" value="Unassembled WGS sequence"/>
</dbReference>
<gene>
    <name evidence="1" type="ORF">JAAARDRAFT_144133</name>
</gene>
<keyword evidence="2" id="KW-1185">Reference proteome</keyword>
<evidence type="ECO:0000313" key="2">
    <source>
        <dbReference type="Proteomes" id="UP000027265"/>
    </source>
</evidence>
<proteinExistence type="predicted"/>
<dbReference type="OrthoDB" id="3341102at2759"/>
<protein>
    <submittedName>
        <fullName evidence="1">Uncharacterized protein</fullName>
    </submittedName>
</protein>
<dbReference type="HOGENOM" id="CLU_118200_0_0_1"/>
<dbReference type="InParanoid" id="A0A067P569"/>
<dbReference type="STRING" id="933084.A0A067P569"/>
<dbReference type="EMBL" id="KL197891">
    <property type="protein sequence ID" value="KDQ48970.1"/>
    <property type="molecule type" value="Genomic_DNA"/>
</dbReference>
<organism evidence="1 2">
    <name type="scientific">Jaapia argillacea MUCL 33604</name>
    <dbReference type="NCBI Taxonomy" id="933084"/>
    <lineage>
        <taxon>Eukaryota</taxon>
        <taxon>Fungi</taxon>
        <taxon>Dikarya</taxon>
        <taxon>Basidiomycota</taxon>
        <taxon>Agaricomycotina</taxon>
        <taxon>Agaricomycetes</taxon>
        <taxon>Agaricomycetidae</taxon>
        <taxon>Jaapiales</taxon>
        <taxon>Jaapiaceae</taxon>
        <taxon>Jaapia</taxon>
    </lineage>
</organism>
<sequence length="200" mass="23010">MGGQCCLYPTPPSIIQGPLWLHINKVAPKCYWSPQLIVTTLKCNHPALYQRLNHGTVHKWMSNEGPKRWSEKMLENVVCQHSLAGSGQVGVLARYPEIVEEITTKLKELRASGVPVNTLIRQSIMLAVIKAKKPEILKHAHFKCSERYVQMFFESQMNWSPRKGTRAATHVLANAQDVLERMFFHFVWLYQWEKILSKVS</sequence>
<accession>A0A067P569</accession>